<feature type="compositionally biased region" description="Polar residues" evidence="16">
    <location>
        <begin position="160"/>
        <end position="175"/>
    </location>
</feature>
<evidence type="ECO:0000256" key="7">
    <source>
        <dbReference type="ARBA" id="ARBA00022832"/>
    </source>
</evidence>
<evidence type="ECO:0000256" key="8">
    <source>
        <dbReference type="ARBA" id="ARBA00022989"/>
    </source>
</evidence>
<sequence length="314" mass="36393">MCSNNHSYKQKMSYLNKCHLKTIICLWPVIGCVNIVMMWVSLNVQFKVPLHSRDQNIRLHLEIKSKTICSPTCSPRAVSMFKFFTSTLLTYFWKCPSTQDPWVRARWTRACQVPPFVQRNDSGRDPTKNLLQNYVFYEQFSPKQGELLFSHNTEHAMGNSEQITNRPPVVTSASTPEKEMDTAELTPNSPEPRARDVTATLTKIYLFTYNLIQFLGFLWIFSSMTVHLVLEGKDSVYHTFRFCWTMMFICQILAVFEVINPALGLVNTAVFPVMVQVMGRNVILFVIFGSLGEMQTRVVVFFVFYLWSVIEIFR</sequence>
<reference evidence="18" key="1">
    <citation type="submission" date="2025-08" db="UniProtKB">
        <authorList>
            <consortium name="RefSeq"/>
        </authorList>
    </citation>
    <scope>IDENTIFICATION</scope>
</reference>
<comment type="subcellular location">
    <subcellularLocation>
        <location evidence="15">Endoplasmic reticulum membrane</location>
        <topology evidence="15">Multi-pass membrane protein</topology>
    </subcellularLocation>
    <subcellularLocation>
        <location evidence="1">Membrane</location>
        <topology evidence="1">Multi-pass membrane protein</topology>
    </subcellularLocation>
</comment>
<dbReference type="EC" id="4.2.1.134" evidence="4 15"/>
<organism evidence="17 18">
    <name type="scientific">Clupea harengus</name>
    <name type="common">Atlantic herring</name>
    <dbReference type="NCBI Taxonomy" id="7950"/>
    <lineage>
        <taxon>Eukaryota</taxon>
        <taxon>Metazoa</taxon>
        <taxon>Chordata</taxon>
        <taxon>Craniata</taxon>
        <taxon>Vertebrata</taxon>
        <taxon>Euteleostomi</taxon>
        <taxon>Actinopterygii</taxon>
        <taxon>Neopterygii</taxon>
        <taxon>Teleostei</taxon>
        <taxon>Clupei</taxon>
        <taxon>Clupeiformes</taxon>
        <taxon>Clupeoidei</taxon>
        <taxon>Clupeidae</taxon>
        <taxon>Clupea</taxon>
    </lineage>
</organism>
<dbReference type="GO" id="GO:0005789">
    <property type="term" value="C:endoplasmic reticulum membrane"/>
    <property type="evidence" value="ECO:0007669"/>
    <property type="project" value="UniProtKB-SubCell"/>
</dbReference>
<dbReference type="UniPathway" id="UPA00094"/>
<dbReference type="Pfam" id="PF04387">
    <property type="entry name" value="PTPLA"/>
    <property type="match status" value="1"/>
</dbReference>
<comment type="catalytic activity">
    <reaction evidence="13">
        <text>(3R)-hydroxyhexadecanoyl-CoA = (2E)-hexadecenoyl-CoA + H2O</text>
        <dbReference type="Rhea" id="RHEA:39159"/>
        <dbReference type="ChEBI" id="CHEBI:15377"/>
        <dbReference type="ChEBI" id="CHEBI:61526"/>
        <dbReference type="ChEBI" id="CHEBI:74278"/>
    </reaction>
    <physiologicalReaction direction="left-to-right" evidence="13">
        <dbReference type="Rhea" id="RHEA:39160"/>
    </physiologicalReaction>
</comment>
<keyword evidence="17" id="KW-1185">Reference proteome</keyword>
<keyword evidence="7 15" id="KW-0276">Fatty acid metabolism</keyword>
<evidence type="ECO:0000256" key="11">
    <source>
        <dbReference type="ARBA" id="ARBA00023160"/>
    </source>
</evidence>
<evidence type="ECO:0000256" key="4">
    <source>
        <dbReference type="ARBA" id="ARBA00013122"/>
    </source>
</evidence>
<feature type="region of interest" description="Disordered" evidence="16">
    <location>
        <begin position="160"/>
        <end position="192"/>
    </location>
</feature>
<dbReference type="PANTHER" id="PTHR11035:SF20">
    <property type="entry name" value="VERY-LONG-CHAIN (3R)-3-HYDROXYACYL-COA DEHYDRATASE 3"/>
    <property type="match status" value="1"/>
</dbReference>
<evidence type="ECO:0000313" key="17">
    <source>
        <dbReference type="Proteomes" id="UP000515152"/>
    </source>
</evidence>
<keyword evidence="6 15" id="KW-0812">Transmembrane</keyword>
<evidence type="ECO:0000256" key="5">
    <source>
        <dbReference type="ARBA" id="ARBA00022516"/>
    </source>
</evidence>
<dbReference type="PANTHER" id="PTHR11035">
    <property type="entry name" value="VERY-LONG-CHAIN (3R)-3-HYDROXYACYL-COA DEHYDRATASE"/>
    <property type="match status" value="1"/>
</dbReference>
<keyword evidence="5 15" id="KW-0444">Lipid biosynthesis</keyword>
<evidence type="ECO:0000313" key="18">
    <source>
        <dbReference type="RefSeq" id="XP_042563956.1"/>
    </source>
</evidence>
<dbReference type="AlphaFoldDB" id="A0A8M1KIR2"/>
<dbReference type="OrthoDB" id="2157530at2759"/>
<feature type="transmembrane region" description="Helical" evidence="15">
    <location>
        <begin position="242"/>
        <end position="263"/>
    </location>
</feature>
<evidence type="ECO:0000256" key="9">
    <source>
        <dbReference type="ARBA" id="ARBA00023098"/>
    </source>
</evidence>
<comment type="caution">
    <text evidence="15">Lacks conserved residue(s) required for the propagation of feature annotation.</text>
</comment>
<comment type="catalytic activity">
    <reaction evidence="14">
        <text>a very-long-chain (3R)-3-hydroxyacyl-CoA = a very-long-chain (2E)-enoyl-CoA + H2O</text>
        <dbReference type="Rhea" id="RHEA:45812"/>
        <dbReference type="ChEBI" id="CHEBI:15377"/>
        <dbReference type="ChEBI" id="CHEBI:83728"/>
        <dbReference type="ChEBI" id="CHEBI:85440"/>
        <dbReference type="EC" id="4.2.1.134"/>
    </reaction>
    <physiologicalReaction direction="left-to-right" evidence="14">
        <dbReference type="Rhea" id="RHEA:45813"/>
    </physiologicalReaction>
</comment>
<feature type="transmembrane region" description="Helical" evidence="15">
    <location>
        <begin position="20"/>
        <end position="42"/>
    </location>
</feature>
<evidence type="ECO:0000256" key="12">
    <source>
        <dbReference type="ARBA" id="ARBA00023239"/>
    </source>
</evidence>
<dbReference type="Proteomes" id="UP000515152">
    <property type="component" value="Chromosome 6"/>
</dbReference>
<comment type="pathway">
    <text evidence="2 15">Lipid metabolism; fatty acid biosynthesis.</text>
</comment>
<dbReference type="GO" id="GO:0030148">
    <property type="term" value="P:sphingolipid biosynthetic process"/>
    <property type="evidence" value="ECO:0007669"/>
    <property type="project" value="TreeGrafter"/>
</dbReference>
<dbReference type="GeneID" id="105899885"/>
<evidence type="ECO:0000256" key="14">
    <source>
        <dbReference type="ARBA" id="ARBA00023727"/>
    </source>
</evidence>
<accession>A0A8M1KIR2</accession>
<keyword evidence="11 15" id="KW-0275">Fatty acid biosynthesis</keyword>
<dbReference type="GO" id="GO:0030497">
    <property type="term" value="P:fatty acid elongation"/>
    <property type="evidence" value="ECO:0007669"/>
    <property type="project" value="TreeGrafter"/>
</dbReference>
<keyword evidence="12 15" id="KW-0456">Lyase</keyword>
<proteinExistence type="inferred from homology"/>
<keyword evidence="8 15" id="KW-1133">Transmembrane helix</keyword>
<evidence type="ECO:0000256" key="6">
    <source>
        <dbReference type="ARBA" id="ARBA00022692"/>
    </source>
</evidence>
<keyword evidence="15" id="KW-0256">Endoplasmic reticulum</keyword>
<evidence type="ECO:0000256" key="10">
    <source>
        <dbReference type="ARBA" id="ARBA00023136"/>
    </source>
</evidence>
<protein>
    <recommendedName>
        <fullName evidence="4 15">Very-long-chain (3R)-3-hydroxyacyl-CoA dehydratase</fullName>
        <ecNumber evidence="4 15">4.2.1.134</ecNumber>
    </recommendedName>
</protein>
<evidence type="ECO:0000256" key="16">
    <source>
        <dbReference type="SAM" id="MobiDB-lite"/>
    </source>
</evidence>
<dbReference type="GO" id="GO:0042761">
    <property type="term" value="P:very long-chain fatty acid biosynthetic process"/>
    <property type="evidence" value="ECO:0007669"/>
    <property type="project" value="TreeGrafter"/>
</dbReference>
<dbReference type="RefSeq" id="XP_042563956.1">
    <property type="nucleotide sequence ID" value="XM_042708022.1"/>
</dbReference>
<gene>
    <name evidence="18" type="primary">LOC105899885</name>
</gene>
<feature type="transmembrane region" description="Helical" evidence="15">
    <location>
        <begin position="211"/>
        <end position="230"/>
    </location>
</feature>
<comment type="function">
    <text evidence="15">Catalyzes the third of the four reactions of the long-chain fatty acids elongation cycle. This endoplasmic reticulum-bound enzymatic process, allows the addition of two carbons to the chain of long- and very long-chain fatty acids/VLCFAs per cycle. This enzyme catalyzes the dehydration of the 3-hydroxyacyl-CoA intermediate into trans-2,3-enoyl-CoA, within each cycle of fatty acid elongation. Thereby, it participates to the production of VLCFAs of different chain lengths that are involved in multiple biological processes as precursors of membrane lipids and lipid mediators.</text>
</comment>
<name>A0A8M1KIR2_CLUHA</name>
<evidence type="ECO:0000256" key="13">
    <source>
        <dbReference type="ARBA" id="ARBA00023688"/>
    </source>
</evidence>
<evidence type="ECO:0000256" key="1">
    <source>
        <dbReference type="ARBA" id="ARBA00004141"/>
    </source>
</evidence>
<evidence type="ECO:0000256" key="2">
    <source>
        <dbReference type="ARBA" id="ARBA00005194"/>
    </source>
</evidence>
<evidence type="ECO:0000256" key="15">
    <source>
        <dbReference type="RuleBase" id="RU363109"/>
    </source>
</evidence>
<evidence type="ECO:0000256" key="3">
    <source>
        <dbReference type="ARBA" id="ARBA00007811"/>
    </source>
</evidence>
<dbReference type="InterPro" id="IPR007482">
    <property type="entry name" value="Tyr_Pase-like_PTPLA"/>
</dbReference>
<comment type="similarity">
    <text evidence="3 15">Belongs to the very long-chain fatty acids dehydratase HACD family.</text>
</comment>
<keyword evidence="10 15" id="KW-0472">Membrane</keyword>
<keyword evidence="9 15" id="KW-0443">Lipid metabolism</keyword>
<dbReference type="GO" id="GO:0102158">
    <property type="term" value="F:very-long-chain (3R)-3-hydroxyacyl-CoA dehydratase activity"/>
    <property type="evidence" value="ECO:0007669"/>
    <property type="project" value="UniProtKB-EC"/>
</dbReference>